<dbReference type="PROSITE" id="PS50005">
    <property type="entry name" value="TPR"/>
    <property type="match status" value="1"/>
</dbReference>
<dbReference type="AlphaFoldDB" id="A0A226DMU0"/>
<dbReference type="InterPro" id="IPR011990">
    <property type="entry name" value="TPR-like_helical_dom_sf"/>
</dbReference>
<keyword evidence="8" id="KW-0802">TPR repeat</keyword>
<dbReference type="GO" id="GO:0008276">
    <property type="term" value="F:protein methyltransferase activity"/>
    <property type="evidence" value="ECO:0007669"/>
    <property type="project" value="UniProtKB-ARBA"/>
</dbReference>
<evidence type="ECO:0000256" key="2">
    <source>
        <dbReference type="ARBA" id="ARBA00022679"/>
    </source>
</evidence>
<dbReference type="InterPro" id="IPR052097">
    <property type="entry name" value="SET-MYND_domain_protein"/>
</dbReference>
<keyword evidence="6" id="KW-0862">Zinc</keyword>
<name>A0A226DMU0_FOLCA</name>
<dbReference type="GO" id="GO:0042826">
    <property type="term" value="F:histone deacetylase binding"/>
    <property type="evidence" value="ECO:0007669"/>
    <property type="project" value="TreeGrafter"/>
</dbReference>
<evidence type="ECO:0000256" key="1">
    <source>
        <dbReference type="ARBA" id="ARBA00022603"/>
    </source>
</evidence>
<dbReference type="Pfam" id="PF01753">
    <property type="entry name" value="zf-MYND"/>
    <property type="match status" value="1"/>
</dbReference>
<dbReference type="OrthoDB" id="5945798at2759"/>
<evidence type="ECO:0000256" key="4">
    <source>
        <dbReference type="ARBA" id="ARBA00022723"/>
    </source>
</evidence>
<keyword evidence="1" id="KW-0489">Methyltransferase</keyword>
<evidence type="ECO:0000256" key="3">
    <source>
        <dbReference type="ARBA" id="ARBA00022691"/>
    </source>
</evidence>
<dbReference type="EMBL" id="LNIX01000014">
    <property type="protein sequence ID" value="OXA46855.1"/>
    <property type="molecule type" value="Genomic_DNA"/>
</dbReference>
<dbReference type="STRING" id="158441.A0A226DMU0"/>
<dbReference type="Pfam" id="PF00856">
    <property type="entry name" value="SET"/>
    <property type="match status" value="1"/>
</dbReference>
<dbReference type="Proteomes" id="UP000198287">
    <property type="component" value="Unassembled WGS sequence"/>
</dbReference>
<dbReference type="Gene3D" id="2.170.270.10">
    <property type="entry name" value="SET domain"/>
    <property type="match status" value="1"/>
</dbReference>
<protein>
    <submittedName>
        <fullName evidence="11">SET and MYND domain-containing protein 4</fullName>
    </submittedName>
</protein>
<gene>
    <name evidence="11" type="ORF">Fcan01_18528</name>
</gene>
<keyword evidence="3" id="KW-0949">S-adenosyl-L-methionine</keyword>
<keyword evidence="2" id="KW-0808">Transferase</keyword>
<dbReference type="SMART" id="SM00317">
    <property type="entry name" value="SET"/>
    <property type="match status" value="1"/>
</dbReference>
<evidence type="ECO:0000259" key="9">
    <source>
        <dbReference type="PROSITE" id="PS50280"/>
    </source>
</evidence>
<dbReference type="GO" id="GO:0005737">
    <property type="term" value="C:cytoplasm"/>
    <property type="evidence" value="ECO:0007669"/>
    <property type="project" value="TreeGrafter"/>
</dbReference>
<comment type="caution">
    <text evidence="11">The sequence shown here is derived from an EMBL/GenBank/DDBJ whole genome shotgun (WGS) entry which is preliminary data.</text>
</comment>
<keyword evidence="4" id="KW-0479">Metal-binding</keyword>
<reference evidence="11 12" key="1">
    <citation type="submission" date="2015-12" db="EMBL/GenBank/DDBJ databases">
        <title>The genome of Folsomia candida.</title>
        <authorList>
            <person name="Faddeeva A."/>
            <person name="Derks M.F."/>
            <person name="Anvar Y."/>
            <person name="Smit S."/>
            <person name="Van Straalen N."/>
            <person name="Roelofs D."/>
        </authorList>
    </citation>
    <scope>NUCLEOTIDE SEQUENCE [LARGE SCALE GENOMIC DNA]</scope>
    <source>
        <strain evidence="11 12">VU population</strain>
        <tissue evidence="11">Whole body</tissue>
    </source>
</reference>
<dbReference type="InterPro" id="IPR002893">
    <property type="entry name" value="Znf_MYND"/>
</dbReference>
<dbReference type="PROSITE" id="PS50280">
    <property type="entry name" value="SET"/>
    <property type="match status" value="1"/>
</dbReference>
<evidence type="ECO:0000256" key="7">
    <source>
        <dbReference type="PROSITE-ProRule" id="PRU00134"/>
    </source>
</evidence>
<accession>A0A226DMU0</accession>
<sequence length="699" mass="79563">MGDYDLIRRIVDGEFPPEQSQDHKGNVSNLFFEHLEVSGVDVEELLEGSDPDDHLARSFALKRYFTWVPLNQDHLRPYRKNGETSSILREIGRAAHAQKNLKEALKYYNLAVSYAPFHHDKELPELFETLAERSEILLQARGGEEALRDVNFLLGLLTGANYGAEKDEAVGRLVGRVKETQTKCLKFLEEKACFMLELAKDSVDEMERRRKYKNLLLFRVKSPHPLIPAAEAFVDIKEDPIKGRCLVLNRDIPAGTTVVVEEPFVKVLKNGLKWEMGHCHYCLLRVRGGGGIPCPGCVFEIYCSEACRDGAYESYHRYECPCLPYLHSTSTPRYINLAFRIVCILGPKEMYRLFSTKDPSYFHPQLKREGVLVLGCVPGNGTYHSHSYLPIYHLVSHAPRGEVSYITNVLQGLIFAHVLESLSTFFDQPRYLDTHPRPYFRTFVASMILHHMENIPPNSISIDELVGLEGISLLVKEPTILQERIRGLQRPQVASATYALSSLINHSCDPNVTRLHDLTHGRMVLVTLKGLKAGEELLTSYTKIFLADTTEERRDYLQTTYNFTCDCIPCIQKWPILAKISESEPRFCCSPCVRKLATGDKASPTFARCILDKKGFCRSCKKGMSHSKLRDGLDQRIESFFEAYELILKNRPLDAIRLLGPCAQFFQDNVCPPYNKIYMSQDLLKTALDLVVHYSVPRT</sequence>
<evidence type="ECO:0000256" key="6">
    <source>
        <dbReference type="ARBA" id="ARBA00022833"/>
    </source>
</evidence>
<dbReference type="SUPFAM" id="SSF144232">
    <property type="entry name" value="HIT/MYND zinc finger-like"/>
    <property type="match status" value="1"/>
</dbReference>
<dbReference type="GO" id="GO:0032259">
    <property type="term" value="P:methylation"/>
    <property type="evidence" value="ECO:0007669"/>
    <property type="project" value="UniProtKB-KW"/>
</dbReference>
<keyword evidence="12" id="KW-1185">Reference proteome</keyword>
<evidence type="ECO:0000256" key="5">
    <source>
        <dbReference type="ARBA" id="ARBA00022771"/>
    </source>
</evidence>
<organism evidence="11 12">
    <name type="scientific">Folsomia candida</name>
    <name type="common">Springtail</name>
    <dbReference type="NCBI Taxonomy" id="158441"/>
    <lineage>
        <taxon>Eukaryota</taxon>
        <taxon>Metazoa</taxon>
        <taxon>Ecdysozoa</taxon>
        <taxon>Arthropoda</taxon>
        <taxon>Hexapoda</taxon>
        <taxon>Collembola</taxon>
        <taxon>Entomobryomorpha</taxon>
        <taxon>Isotomoidea</taxon>
        <taxon>Isotomidae</taxon>
        <taxon>Proisotominae</taxon>
        <taxon>Folsomia</taxon>
    </lineage>
</organism>
<dbReference type="GO" id="GO:0005634">
    <property type="term" value="C:nucleus"/>
    <property type="evidence" value="ECO:0007669"/>
    <property type="project" value="TreeGrafter"/>
</dbReference>
<evidence type="ECO:0000259" key="10">
    <source>
        <dbReference type="PROSITE" id="PS50865"/>
    </source>
</evidence>
<dbReference type="PROSITE" id="PS50865">
    <property type="entry name" value="ZF_MYND_2"/>
    <property type="match status" value="1"/>
</dbReference>
<evidence type="ECO:0000256" key="8">
    <source>
        <dbReference type="PROSITE-ProRule" id="PRU00339"/>
    </source>
</evidence>
<evidence type="ECO:0000313" key="11">
    <source>
        <dbReference type="EMBL" id="OXA46855.1"/>
    </source>
</evidence>
<dbReference type="InterPro" id="IPR046341">
    <property type="entry name" value="SET_dom_sf"/>
</dbReference>
<feature type="domain" description="MYND-type" evidence="10">
    <location>
        <begin position="279"/>
        <end position="320"/>
    </location>
</feature>
<dbReference type="SUPFAM" id="SSF48452">
    <property type="entry name" value="TPR-like"/>
    <property type="match status" value="1"/>
</dbReference>
<dbReference type="GO" id="GO:0008170">
    <property type="term" value="F:N-methyltransferase activity"/>
    <property type="evidence" value="ECO:0007669"/>
    <property type="project" value="UniProtKB-ARBA"/>
</dbReference>
<dbReference type="GO" id="GO:0008270">
    <property type="term" value="F:zinc ion binding"/>
    <property type="evidence" value="ECO:0007669"/>
    <property type="project" value="UniProtKB-KW"/>
</dbReference>
<keyword evidence="5 7" id="KW-0863">Zinc-finger</keyword>
<dbReference type="GO" id="GO:0008757">
    <property type="term" value="F:S-adenosylmethionine-dependent methyltransferase activity"/>
    <property type="evidence" value="ECO:0007669"/>
    <property type="project" value="UniProtKB-ARBA"/>
</dbReference>
<dbReference type="OMA" id="FRIVCIL"/>
<feature type="repeat" description="TPR" evidence="8">
    <location>
        <begin position="85"/>
        <end position="118"/>
    </location>
</feature>
<feature type="domain" description="SET" evidence="9">
    <location>
        <begin position="232"/>
        <end position="542"/>
    </location>
</feature>
<dbReference type="InterPro" id="IPR019734">
    <property type="entry name" value="TPR_rpt"/>
</dbReference>
<dbReference type="InterPro" id="IPR001214">
    <property type="entry name" value="SET_dom"/>
</dbReference>
<dbReference type="SUPFAM" id="SSF82199">
    <property type="entry name" value="SET domain"/>
    <property type="match status" value="1"/>
</dbReference>
<dbReference type="PANTHER" id="PTHR46165:SF6">
    <property type="entry name" value="SET AND MYND DOMAIN-CONTAINING PROTEIN 4-LIKE PROTEIN"/>
    <property type="match status" value="1"/>
</dbReference>
<proteinExistence type="predicted"/>
<evidence type="ECO:0000313" key="12">
    <source>
        <dbReference type="Proteomes" id="UP000198287"/>
    </source>
</evidence>
<dbReference type="PANTHER" id="PTHR46165">
    <property type="entry name" value="SET AND MYND DOMAIN-CONTAINING PROTEIN 4"/>
    <property type="match status" value="1"/>
</dbReference>